<dbReference type="InParanoid" id="A0A1J7IX26"/>
<evidence type="ECO:0000256" key="1">
    <source>
        <dbReference type="SAM" id="MobiDB-lite"/>
    </source>
</evidence>
<dbReference type="EMBL" id="KV875159">
    <property type="protein sequence ID" value="OIW22136.1"/>
    <property type="molecule type" value="Genomic_DNA"/>
</dbReference>
<gene>
    <name evidence="2" type="ORF">CONLIGDRAFT_414758</name>
</gene>
<evidence type="ECO:0000313" key="3">
    <source>
        <dbReference type="Proteomes" id="UP000182658"/>
    </source>
</evidence>
<keyword evidence="3" id="KW-1185">Reference proteome</keyword>
<dbReference type="OrthoDB" id="1421156at2759"/>
<feature type="region of interest" description="Disordered" evidence="1">
    <location>
        <begin position="1"/>
        <end position="39"/>
    </location>
</feature>
<sequence length="135" mass="15086">MSISGPLILHPDDDECGGFDDPPTNASPDPEPSFLEYHDDAPQPTVQALQNAINEHARQHGYALSRTQGKKDKRMGRYRKYILYCDRGGAVRLSVATLRNTSTRKTGCLYQCIARRVDGGWRWEQHSDLGLGCVP</sequence>
<dbReference type="Proteomes" id="UP000182658">
    <property type="component" value="Unassembled WGS sequence"/>
</dbReference>
<proteinExistence type="predicted"/>
<evidence type="ECO:0000313" key="2">
    <source>
        <dbReference type="EMBL" id="OIW22136.1"/>
    </source>
</evidence>
<accession>A0A1J7IX26</accession>
<evidence type="ECO:0008006" key="4">
    <source>
        <dbReference type="Google" id="ProtNLM"/>
    </source>
</evidence>
<dbReference type="AlphaFoldDB" id="A0A1J7IX26"/>
<dbReference type="STRING" id="1408157.A0A1J7IX26"/>
<organism evidence="2 3">
    <name type="scientific">Coniochaeta ligniaria NRRL 30616</name>
    <dbReference type="NCBI Taxonomy" id="1408157"/>
    <lineage>
        <taxon>Eukaryota</taxon>
        <taxon>Fungi</taxon>
        <taxon>Dikarya</taxon>
        <taxon>Ascomycota</taxon>
        <taxon>Pezizomycotina</taxon>
        <taxon>Sordariomycetes</taxon>
        <taxon>Sordariomycetidae</taxon>
        <taxon>Coniochaetales</taxon>
        <taxon>Coniochaetaceae</taxon>
        <taxon>Coniochaeta</taxon>
    </lineage>
</organism>
<name>A0A1J7IX26_9PEZI</name>
<protein>
    <recommendedName>
        <fullName evidence="4">FAR1 domain-containing protein</fullName>
    </recommendedName>
</protein>
<reference evidence="2 3" key="1">
    <citation type="submission" date="2016-10" db="EMBL/GenBank/DDBJ databases">
        <title>Draft genome sequence of Coniochaeta ligniaria NRRL30616, a lignocellulolytic fungus for bioabatement of inhibitors in plant biomass hydrolysates.</title>
        <authorList>
            <consortium name="DOE Joint Genome Institute"/>
            <person name="Jimenez D.J."/>
            <person name="Hector R.E."/>
            <person name="Riley R."/>
            <person name="Sun H."/>
            <person name="Grigoriev I.V."/>
            <person name="Van Elsas J.D."/>
            <person name="Nichols N.N."/>
        </authorList>
    </citation>
    <scope>NUCLEOTIDE SEQUENCE [LARGE SCALE GENOMIC DNA]</scope>
    <source>
        <strain evidence="2 3">NRRL 30616</strain>
    </source>
</reference>